<sequence>MLSRGKSGRNVEAEAAPADLDLDWPQNSGAYELKAQIGQGAFAKVWQARCDEKDTDVAIKIMELDNLMLSIDDIYQEVRVMLLSKNPSVLRAYACFVVKRSLWLVMPLMRKGSCLRIMRVMKRAGLGEGMKEDWIATILKATLIGLEYFHKQGKVHRDIKASNLLMDSDGSVMISDFGVAGWLPSGQQGRRDGEQRRTFVGTPCWMAPEVMEQTSPYDEKADIWSFGITALELAKSYAPYARLAPMKVLLNTIQMPPPSLKSYDDYQETKQKFSRHFRDIITLCLQKNPAHRPSAATLLTKRFFKNAPTKEKLVKELLETVPIPDTCDTAIASDSEKREQQMMLEKIQQDQQEHMQKQKLKEAGPAPDANSEAEPAATIQAPTSSSSSSTGSQTPVPAPAPESSVSPTAQGSGEAPPPAPDADQASAPDSAAAQTASSQAGATAPDSEAPPGKAINPRIVARLEAAPQGSSFVRGATWDFDDDEEDAKATAPADAPAASGAPAGADAAAATKGDGASASPNGVAGAQKAVPASAEEKPQTGSGDEVDGFEAFALEYSKMGVKGEDGKVAEQGS</sequence>
<dbReference type="SUPFAM" id="SSF56112">
    <property type="entry name" value="Protein kinase-like (PK-like)"/>
    <property type="match status" value="1"/>
</dbReference>
<reference evidence="5 6" key="1">
    <citation type="submission" date="2024-02" db="EMBL/GenBank/DDBJ databases">
        <authorList>
            <person name="Chen Y."/>
            <person name="Shah S."/>
            <person name="Dougan E. K."/>
            <person name="Thang M."/>
            <person name="Chan C."/>
        </authorList>
    </citation>
    <scope>NUCLEOTIDE SEQUENCE [LARGE SCALE GENOMIC DNA]</scope>
</reference>
<feature type="binding site" evidence="2">
    <location>
        <position position="60"/>
    </location>
    <ligand>
        <name>ATP</name>
        <dbReference type="ChEBI" id="CHEBI:30616"/>
    </ligand>
</feature>
<feature type="region of interest" description="Disordered" evidence="3">
    <location>
        <begin position="335"/>
        <end position="548"/>
    </location>
</feature>
<keyword evidence="5" id="KW-0808">Transferase</keyword>
<feature type="compositionally biased region" description="Low complexity" evidence="3">
    <location>
        <begin position="421"/>
        <end position="445"/>
    </location>
</feature>
<comment type="caution">
    <text evidence="5">The sequence shown here is derived from an EMBL/GenBank/DDBJ whole genome shotgun (WGS) entry which is preliminary data.</text>
</comment>
<dbReference type="InterPro" id="IPR011009">
    <property type="entry name" value="Kinase-like_dom_sf"/>
</dbReference>
<feature type="domain" description="Protein kinase" evidence="4">
    <location>
        <begin position="31"/>
        <end position="304"/>
    </location>
</feature>
<protein>
    <submittedName>
        <fullName evidence="5">Serine/threonine-protein kinase OSR1 (Oxidative stress-responsive 1 protein)</fullName>
    </submittedName>
</protein>
<dbReference type="InterPro" id="IPR000719">
    <property type="entry name" value="Prot_kinase_dom"/>
</dbReference>
<evidence type="ECO:0000256" key="2">
    <source>
        <dbReference type="PROSITE-ProRule" id="PRU10141"/>
    </source>
</evidence>
<dbReference type="Gene3D" id="1.10.510.10">
    <property type="entry name" value="Transferase(Phosphotransferase) domain 1"/>
    <property type="match status" value="1"/>
</dbReference>
<dbReference type="EMBL" id="CAXAMM010007485">
    <property type="protein sequence ID" value="CAK9014418.1"/>
    <property type="molecule type" value="Genomic_DNA"/>
</dbReference>
<evidence type="ECO:0000256" key="3">
    <source>
        <dbReference type="SAM" id="MobiDB-lite"/>
    </source>
</evidence>
<dbReference type="Pfam" id="PF00069">
    <property type="entry name" value="Pkinase"/>
    <property type="match status" value="1"/>
</dbReference>
<dbReference type="PROSITE" id="PS00107">
    <property type="entry name" value="PROTEIN_KINASE_ATP"/>
    <property type="match status" value="1"/>
</dbReference>
<evidence type="ECO:0000313" key="6">
    <source>
        <dbReference type="Proteomes" id="UP001642464"/>
    </source>
</evidence>
<keyword evidence="2" id="KW-0547">Nucleotide-binding</keyword>
<feature type="compositionally biased region" description="Basic and acidic residues" evidence="3">
    <location>
        <begin position="347"/>
        <end position="362"/>
    </location>
</feature>
<evidence type="ECO:0000256" key="1">
    <source>
        <dbReference type="ARBA" id="ARBA00008874"/>
    </source>
</evidence>
<organism evidence="5 6">
    <name type="scientific">Durusdinium trenchii</name>
    <dbReference type="NCBI Taxonomy" id="1381693"/>
    <lineage>
        <taxon>Eukaryota</taxon>
        <taxon>Sar</taxon>
        <taxon>Alveolata</taxon>
        <taxon>Dinophyceae</taxon>
        <taxon>Suessiales</taxon>
        <taxon>Symbiodiniaceae</taxon>
        <taxon>Durusdinium</taxon>
    </lineage>
</organism>
<keyword evidence="6" id="KW-1185">Reference proteome</keyword>
<keyword evidence="2" id="KW-0067">ATP-binding</keyword>
<proteinExistence type="inferred from homology"/>
<dbReference type="Gene3D" id="3.30.200.20">
    <property type="entry name" value="Phosphorylase Kinase, domain 1"/>
    <property type="match status" value="1"/>
</dbReference>
<dbReference type="PANTHER" id="PTHR48014:SF21">
    <property type="entry name" value="SERINE_THREONINE-PROTEIN KINASE FRAY2"/>
    <property type="match status" value="1"/>
</dbReference>
<name>A0ABP0JJQ3_9DINO</name>
<dbReference type="InterPro" id="IPR017441">
    <property type="entry name" value="Protein_kinase_ATP_BS"/>
</dbReference>
<evidence type="ECO:0000313" key="5">
    <source>
        <dbReference type="EMBL" id="CAK9014418.1"/>
    </source>
</evidence>
<gene>
    <name evidence="5" type="ORF">SCF082_LOCUS12323</name>
</gene>
<dbReference type="PROSITE" id="PS50011">
    <property type="entry name" value="PROTEIN_KINASE_DOM"/>
    <property type="match status" value="1"/>
</dbReference>
<dbReference type="PANTHER" id="PTHR48014">
    <property type="entry name" value="SERINE/THREONINE-PROTEIN KINASE FRAY2"/>
    <property type="match status" value="1"/>
</dbReference>
<dbReference type="InterPro" id="IPR047173">
    <property type="entry name" value="STRAD_A/B-like"/>
</dbReference>
<evidence type="ECO:0000259" key="4">
    <source>
        <dbReference type="PROSITE" id="PS50011"/>
    </source>
</evidence>
<keyword evidence="5" id="KW-0418">Kinase</keyword>
<dbReference type="GO" id="GO:0016301">
    <property type="term" value="F:kinase activity"/>
    <property type="evidence" value="ECO:0007669"/>
    <property type="project" value="UniProtKB-KW"/>
</dbReference>
<dbReference type="SMART" id="SM00220">
    <property type="entry name" value="S_TKc"/>
    <property type="match status" value="1"/>
</dbReference>
<dbReference type="Proteomes" id="UP001642464">
    <property type="component" value="Unassembled WGS sequence"/>
</dbReference>
<accession>A0ABP0JJQ3</accession>
<feature type="compositionally biased region" description="Low complexity" evidence="3">
    <location>
        <begin position="383"/>
        <end position="409"/>
    </location>
</feature>
<comment type="similarity">
    <text evidence="1">Belongs to the protein kinase superfamily. STE Ser/Thr protein kinase family. STE20 subfamily.</text>
</comment>
<feature type="compositionally biased region" description="Low complexity" evidence="3">
    <location>
        <begin position="489"/>
        <end position="518"/>
    </location>
</feature>